<dbReference type="InterPro" id="IPR001926">
    <property type="entry name" value="TrpB-like_PALP"/>
</dbReference>
<evidence type="ECO:0000256" key="8">
    <source>
        <dbReference type="ARBA" id="ARBA00023192"/>
    </source>
</evidence>
<feature type="binding site" evidence="10">
    <location>
        <position position="82"/>
    </location>
    <ligand>
        <name>pyridoxal 5'-phosphate</name>
        <dbReference type="ChEBI" id="CHEBI:597326"/>
    </ligand>
</feature>
<dbReference type="STRING" id="391625.PPSIR1_11863"/>
<organism evidence="14 15">
    <name type="scientific">Plesiocystis pacifica SIR-1</name>
    <dbReference type="NCBI Taxonomy" id="391625"/>
    <lineage>
        <taxon>Bacteria</taxon>
        <taxon>Pseudomonadati</taxon>
        <taxon>Myxococcota</taxon>
        <taxon>Polyangia</taxon>
        <taxon>Nannocystales</taxon>
        <taxon>Nannocystaceae</taxon>
        <taxon>Plesiocystis</taxon>
    </lineage>
</organism>
<evidence type="ECO:0000313" key="15">
    <source>
        <dbReference type="Proteomes" id="UP000005801"/>
    </source>
</evidence>
<dbReference type="InterPro" id="IPR036052">
    <property type="entry name" value="TrpB-like_PALP_sf"/>
</dbReference>
<evidence type="ECO:0000313" key="14">
    <source>
        <dbReference type="EMBL" id="EDM74322.1"/>
    </source>
</evidence>
<evidence type="ECO:0000259" key="13">
    <source>
        <dbReference type="Pfam" id="PF00291"/>
    </source>
</evidence>
<dbReference type="NCBIfam" id="TIGR01136">
    <property type="entry name" value="cysKM"/>
    <property type="match status" value="1"/>
</dbReference>
<gene>
    <name evidence="14" type="ORF">PPSIR1_11863</name>
</gene>
<protein>
    <recommendedName>
        <fullName evidence="4 12">Cysteine synthase</fullName>
        <ecNumber evidence="4 12">2.5.1.47</ecNumber>
    </recommendedName>
</protein>
<keyword evidence="6 12" id="KW-0808">Transferase</keyword>
<dbReference type="RefSeq" id="WP_006976495.1">
    <property type="nucleotide sequence ID" value="NZ_ABCS01000136.1"/>
</dbReference>
<evidence type="ECO:0000256" key="1">
    <source>
        <dbReference type="ARBA" id="ARBA00001933"/>
    </source>
</evidence>
<dbReference type="Pfam" id="PF00291">
    <property type="entry name" value="PALP"/>
    <property type="match status" value="1"/>
</dbReference>
<feature type="binding site" evidence="10">
    <location>
        <begin position="189"/>
        <end position="193"/>
    </location>
    <ligand>
        <name>pyridoxal 5'-phosphate</name>
        <dbReference type="ChEBI" id="CHEBI:597326"/>
    </ligand>
</feature>
<dbReference type="OrthoDB" id="9815130at2"/>
<evidence type="ECO:0000256" key="9">
    <source>
        <dbReference type="ARBA" id="ARBA00047931"/>
    </source>
</evidence>
<evidence type="ECO:0000256" key="10">
    <source>
        <dbReference type="PIRSR" id="PIRSR605856-50"/>
    </source>
</evidence>
<dbReference type="InterPro" id="IPR050214">
    <property type="entry name" value="Cys_Synth/Cystath_Beta-Synth"/>
</dbReference>
<feature type="domain" description="Tryptophan synthase beta chain-like PALP" evidence="13">
    <location>
        <begin position="13"/>
        <end position="304"/>
    </location>
</feature>
<keyword evidence="15" id="KW-1185">Reference proteome</keyword>
<evidence type="ECO:0000256" key="11">
    <source>
        <dbReference type="PIRSR" id="PIRSR605856-51"/>
    </source>
</evidence>
<comment type="pathway">
    <text evidence="2">Amino-acid biosynthesis; L-cysteine biosynthesis; L-cysteine from L-serine: step 2/2.</text>
</comment>
<name>A6GIF9_9BACT</name>
<evidence type="ECO:0000256" key="5">
    <source>
        <dbReference type="ARBA" id="ARBA00022605"/>
    </source>
</evidence>
<feature type="modified residue" description="N6-(pyridoxal phosphate)lysine" evidence="11">
    <location>
        <position position="51"/>
    </location>
</feature>
<dbReference type="eggNOG" id="COG0031">
    <property type="taxonomic scope" value="Bacteria"/>
</dbReference>
<comment type="similarity">
    <text evidence="3 12">Belongs to the cysteine synthase/cystathionine beta-synthase family.</text>
</comment>
<dbReference type="EC" id="2.5.1.47" evidence="4 12"/>
<evidence type="ECO:0000256" key="3">
    <source>
        <dbReference type="ARBA" id="ARBA00007103"/>
    </source>
</evidence>
<proteinExistence type="inferred from homology"/>
<dbReference type="AlphaFoldDB" id="A6GIF9"/>
<comment type="caution">
    <text evidence="14">The sequence shown here is derived from an EMBL/GenBank/DDBJ whole genome shotgun (WGS) entry which is preliminary data.</text>
</comment>
<dbReference type="GO" id="GO:0004124">
    <property type="term" value="F:cysteine synthase activity"/>
    <property type="evidence" value="ECO:0007669"/>
    <property type="project" value="UniProtKB-UniRule"/>
</dbReference>
<accession>A6GIF9</accession>
<reference evidence="14 15" key="1">
    <citation type="submission" date="2007-06" db="EMBL/GenBank/DDBJ databases">
        <authorList>
            <person name="Shimkets L."/>
            <person name="Ferriera S."/>
            <person name="Johnson J."/>
            <person name="Kravitz S."/>
            <person name="Beeson K."/>
            <person name="Sutton G."/>
            <person name="Rogers Y.-H."/>
            <person name="Friedman R."/>
            <person name="Frazier M."/>
            <person name="Venter J.C."/>
        </authorList>
    </citation>
    <scope>NUCLEOTIDE SEQUENCE [LARGE SCALE GENOMIC DNA]</scope>
    <source>
        <strain evidence="14 15">SIR-1</strain>
    </source>
</reference>
<evidence type="ECO:0000256" key="7">
    <source>
        <dbReference type="ARBA" id="ARBA00022898"/>
    </source>
</evidence>
<keyword evidence="5 12" id="KW-0028">Amino-acid biosynthesis</keyword>
<dbReference type="Gene3D" id="3.40.50.1100">
    <property type="match status" value="2"/>
</dbReference>
<dbReference type="InterPro" id="IPR005856">
    <property type="entry name" value="Cys_synth"/>
</dbReference>
<dbReference type="FunFam" id="3.40.50.1100:FF:000003">
    <property type="entry name" value="Cystathionine beta-synthase"/>
    <property type="match status" value="1"/>
</dbReference>
<evidence type="ECO:0000256" key="12">
    <source>
        <dbReference type="RuleBase" id="RU003985"/>
    </source>
</evidence>
<comment type="cofactor">
    <cofactor evidence="1 10 12">
        <name>pyridoxal 5'-phosphate</name>
        <dbReference type="ChEBI" id="CHEBI:597326"/>
    </cofactor>
</comment>
<sequence>MANDRPHRVHNILELIGHTPLVRIQRVAPDTEEAAAIWGKAEMLNPGGSVKDRIALAMIEAAEREGKIRPGESTLVEPTSGNTGIGLALVCAVKGYRLILTMPESMSLERRKLLSAYGAEIVLTPEDRTMEGAVSLAQELCQEPNHYMLQQFENPANPAVHVSTTGPELIEQMRELGDLSIDGFVTGVGTGGTVTGVGKVLREHNPEVTIVAVEPDNSAVLSGDIPGPHKIQGIGAGFVPGVLDTKIYDRVARIRDADAYRMRRELAHKEGLLVGISAGASMCAAIDLARELGPGKNVVTVLCDTGERYFSLDAYFTEDGQRRR</sequence>
<dbReference type="EMBL" id="ABCS01000136">
    <property type="protein sequence ID" value="EDM74322.1"/>
    <property type="molecule type" value="Genomic_DNA"/>
</dbReference>
<dbReference type="SUPFAM" id="SSF53686">
    <property type="entry name" value="Tryptophan synthase beta subunit-like PLP-dependent enzymes"/>
    <property type="match status" value="1"/>
</dbReference>
<dbReference type="PROSITE" id="PS00901">
    <property type="entry name" value="CYS_SYNTHASE"/>
    <property type="match status" value="1"/>
</dbReference>
<keyword evidence="7 10" id="KW-0663">Pyridoxal phosphate</keyword>
<evidence type="ECO:0000256" key="4">
    <source>
        <dbReference type="ARBA" id="ARBA00012681"/>
    </source>
</evidence>
<dbReference type="NCBIfam" id="TIGR01139">
    <property type="entry name" value="cysK"/>
    <property type="match status" value="1"/>
</dbReference>
<dbReference type="Proteomes" id="UP000005801">
    <property type="component" value="Unassembled WGS sequence"/>
</dbReference>
<dbReference type="FunFam" id="3.40.50.1100:FF:000118">
    <property type="entry name" value="Related to CYS4-cystathionine beta-synthase"/>
    <property type="match status" value="1"/>
</dbReference>
<comment type="catalytic activity">
    <reaction evidence="9 12">
        <text>O-acetyl-L-serine + hydrogen sulfide = L-cysteine + acetate</text>
        <dbReference type="Rhea" id="RHEA:14829"/>
        <dbReference type="ChEBI" id="CHEBI:29919"/>
        <dbReference type="ChEBI" id="CHEBI:30089"/>
        <dbReference type="ChEBI" id="CHEBI:35235"/>
        <dbReference type="ChEBI" id="CHEBI:58340"/>
        <dbReference type="EC" id="2.5.1.47"/>
    </reaction>
</comment>
<feature type="binding site" evidence="10">
    <location>
        <position position="277"/>
    </location>
    <ligand>
        <name>pyridoxal 5'-phosphate</name>
        <dbReference type="ChEBI" id="CHEBI:597326"/>
    </ligand>
</feature>
<dbReference type="InterPro" id="IPR001216">
    <property type="entry name" value="P-phosphate_BS"/>
</dbReference>
<dbReference type="UniPathway" id="UPA00136">
    <property type="reaction ID" value="UER00200"/>
</dbReference>
<evidence type="ECO:0000256" key="2">
    <source>
        <dbReference type="ARBA" id="ARBA00004962"/>
    </source>
</evidence>
<dbReference type="InterPro" id="IPR005859">
    <property type="entry name" value="CysK"/>
</dbReference>
<dbReference type="GO" id="GO:0006535">
    <property type="term" value="P:cysteine biosynthetic process from serine"/>
    <property type="evidence" value="ECO:0007669"/>
    <property type="project" value="UniProtKB-UniRule"/>
</dbReference>
<evidence type="ECO:0000256" key="6">
    <source>
        <dbReference type="ARBA" id="ARBA00022679"/>
    </source>
</evidence>
<dbReference type="PANTHER" id="PTHR10314">
    <property type="entry name" value="CYSTATHIONINE BETA-SYNTHASE"/>
    <property type="match status" value="1"/>
</dbReference>
<dbReference type="CDD" id="cd01561">
    <property type="entry name" value="CBS_like"/>
    <property type="match status" value="1"/>
</dbReference>
<keyword evidence="8 12" id="KW-0198">Cysteine biosynthesis</keyword>